<accession>A0A7W6J7N9</accession>
<name>A0A7W6J7N9_9HYPH</name>
<dbReference type="Pfam" id="PF11363">
    <property type="entry name" value="DUF3164"/>
    <property type="match status" value="1"/>
</dbReference>
<keyword evidence="2" id="KW-1185">Reference proteome</keyword>
<dbReference type="RefSeq" id="WP_183367543.1">
    <property type="nucleotide sequence ID" value="NZ_JACIEZ010000008.1"/>
</dbReference>
<evidence type="ECO:0000313" key="2">
    <source>
        <dbReference type="Proteomes" id="UP000528286"/>
    </source>
</evidence>
<evidence type="ECO:0008006" key="3">
    <source>
        <dbReference type="Google" id="ProtNLM"/>
    </source>
</evidence>
<dbReference type="EMBL" id="JACIEZ010000008">
    <property type="protein sequence ID" value="MBB4066252.1"/>
    <property type="molecule type" value="Genomic_DNA"/>
</dbReference>
<proteinExistence type="predicted"/>
<organism evidence="1 2">
    <name type="scientific">Gellertiella hungarica</name>
    <dbReference type="NCBI Taxonomy" id="1572859"/>
    <lineage>
        <taxon>Bacteria</taxon>
        <taxon>Pseudomonadati</taxon>
        <taxon>Pseudomonadota</taxon>
        <taxon>Alphaproteobacteria</taxon>
        <taxon>Hyphomicrobiales</taxon>
        <taxon>Rhizobiaceae</taxon>
        <taxon>Gellertiella</taxon>
    </lineage>
</organism>
<sequence>MDAATETRAAAEGVTFVNGREYMHDAKGNLVPAANIKPEDRLEDEMVRKIIAFARDLSAQITRFRDHTMADISSFDQLLAQEYGASVGGKKGNKTYQTFDGLMRVQVQVADQIAFGPQLQIAKALIDECLNEWSADSRPEIQSIVTRAFNTDKEGQINKSELFMLLRLEIADDRWNRAMEAIRASIRVTGSKEYVRFYTRSAIDAPWTAVTIDLARA</sequence>
<reference evidence="1 2" key="1">
    <citation type="submission" date="2020-08" db="EMBL/GenBank/DDBJ databases">
        <title>Genomic Encyclopedia of Type Strains, Phase IV (KMG-IV): sequencing the most valuable type-strain genomes for metagenomic binning, comparative biology and taxonomic classification.</title>
        <authorList>
            <person name="Goeker M."/>
        </authorList>
    </citation>
    <scope>NUCLEOTIDE SEQUENCE [LARGE SCALE GENOMIC DNA]</scope>
    <source>
        <strain evidence="1 2">DSM 29853</strain>
    </source>
</reference>
<gene>
    <name evidence="1" type="ORF">GGR23_003467</name>
</gene>
<evidence type="ECO:0000313" key="1">
    <source>
        <dbReference type="EMBL" id="MBB4066252.1"/>
    </source>
</evidence>
<dbReference type="Proteomes" id="UP000528286">
    <property type="component" value="Unassembled WGS sequence"/>
</dbReference>
<dbReference type="InterPro" id="IPR021505">
    <property type="entry name" value="Phage_B3_Orf6"/>
</dbReference>
<protein>
    <recommendedName>
        <fullName evidence="3">Sulfate transporter</fullName>
    </recommendedName>
</protein>
<dbReference type="AlphaFoldDB" id="A0A7W6J7N9"/>
<comment type="caution">
    <text evidence="1">The sequence shown here is derived from an EMBL/GenBank/DDBJ whole genome shotgun (WGS) entry which is preliminary data.</text>
</comment>